<comment type="similarity">
    <text evidence="1 10">Belongs to the class-I pyridine nucleotide-disulfide oxidoreductase family.</text>
</comment>
<dbReference type="KEGG" id="pma:Pro_0569"/>
<keyword evidence="14" id="KW-1185">Reference proteome</keyword>
<keyword evidence="3 8" id="KW-0274">FAD</keyword>
<evidence type="ECO:0000256" key="7">
    <source>
        <dbReference type="PIRSR" id="PIRSR000350-2"/>
    </source>
</evidence>
<dbReference type="OrthoDB" id="9807946at2"/>
<dbReference type="PIRSF" id="PIRSF000350">
    <property type="entry name" value="Mercury_reductase_MerA"/>
    <property type="match status" value="1"/>
</dbReference>
<dbReference type="InterPro" id="IPR036188">
    <property type="entry name" value="FAD/NAD-bd_sf"/>
</dbReference>
<evidence type="ECO:0000259" key="12">
    <source>
        <dbReference type="Pfam" id="PF07992"/>
    </source>
</evidence>
<dbReference type="GO" id="GO:0050660">
    <property type="term" value="F:flavin adenine dinucleotide binding"/>
    <property type="evidence" value="ECO:0007669"/>
    <property type="project" value="InterPro"/>
</dbReference>
<dbReference type="Gene3D" id="3.50.50.60">
    <property type="entry name" value="FAD/NAD(P)-binding domain"/>
    <property type="match status" value="2"/>
</dbReference>
<dbReference type="PANTHER" id="PTHR42737">
    <property type="entry name" value="GLUTATHIONE REDUCTASE"/>
    <property type="match status" value="1"/>
</dbReference>
<gene>
    <name evidence="13" type="primary">gor</name>
    <name evidence="13" type="ordered locus">Pro_0569</name>
</gene>
<evidence type="ECO:0000313" key="14">
    <source>
        <dbReference type="Proteomes" id="UP000001420"/>
    </source>
</evidence>
<feature type="binding site" evidence="8">
    <location>
        <position position="267"/>
    </location>
    <ligand>
        <name>NAD(+)</name>
        <dbReference type="ChEBI" id="CHEBI:57540"/>
    </ligand>
</feature>
<dbReference type="SUPFAM" id="SSF55424">
    <property type="entry name" value="FAD/NAD-linked reductases, dimerisation (C-terminal) domain"/>
    <property type="match status" value="1"/>
</dbReference>
<dbReference type="GO" id="GO:0004362">
    <property type="term" value="F:glutathione-disulfide reductase (NADPH) activity"/>
    <property type="evidence" value="ECO:0007669"/>
    <property type="project" value="TreeGrafter"/>
</dbReference>
<dbReference type="InterPro" id="IPR012999">
    <property type="entry name" value="Pyr_OxRdtase_I_AS"/>
</dbReference>
<evidence type="ECO:0000256" key="4">
    <source>
        <dbReference type="ARBA" id="ARBA00023002"/>
    </source>
</evidence>
<feature type="binding site" evidence="8">
    <location>
        <begin position="180"/>
        <end position="187"/>
    </location>
    <ligand>
        <name>NAD(+)</name>
        <dbReference type="ChEBI" id="CHEBI:57540"/>
    </ligand>
</feature>
<accession>Q7VD20</accession>
<dbReference type="STRING" id="167539.Pro_0569"/>
<feature type="binding site" evidence="8">
    <location>
        <position position="307"/>
    </location>
    <ligand>
        <name>FAD</name>
        <dbReference type="ChEBI" id="CHEBI:57692"/>
    </ligand>
</feature>
<dbReference type="Proteomes" id="UP000001420">
    <property type="component" value="Chromosome"/>
</dbReference>
<dbReference type="InterPro" id="IPR023753">
    <property type="entry name" value="FAD/NAD-binding_dom"/>
</dbReference>
<evidence type="ECO:0000256" key="6">
    <source>
        <dbReference type="ARBA" id="ARBA00023284"/>
    </source>
</evidence>
<dbReference type="SUPFAM" id="SSF51905">
    <property type="entry name" value="FAD/NAD(P)-binding domain"/>
    <property type="match status" value="1"/>
</dbReference>
<feature type="active site" description="Proton acceptor" evidence="7">
    <location>
        <position position="442"/>
    </location>
</feature>
<dbReference type="InterPro" id="IPR004099">
    <property type="entry name" value="Pyr_nucl-diS_OxRdtase_dimer"/>
</dbReference>
<sequence length="453" mass="49562">MNYSFDLIVLGAGSGGLAAAKRAASYGARVAIVEGDRVGGTCVIRGCVPKKLLVYGSQYGEYLKNAPSFGVKLTASKIEPSILLKNVRNEVDRLNKLHIDLLEKSNVVLIKGWGSIAGPNSVVVKSKDVQDQAIELFAEKILIAVGGRPSFPEIPGASLGWTSDDVFLQEGFPDKVVVVGAGFIACEFACILNGLGVKVKQLVRGRNLLKNFDNEVAFNLQQSMESSGIEFQFASEVNSIEGEIGDLNLVVNHDSNIKSGAVIFATGRKPFIEGLNLEKVDIRTSNNRINVDNKNSTNISNIFAIGDVTDKVNLTPVAIEEGRVFADNNYSDKNRYVNYEFIPKAVFSQPELAYVGKTEEESKRIYGESNIKIYRANFKPMSKMLVKSKEKCFLKLIIEKNSNKVVGCHMLGEHASEIIQMAAISMNMGATKLDFDQTMALHPTISEEFVTMK</sequence>
<keyword evidence="5" id="KW-1015">Disulfide bond</keyword>
<dbReference type="eggNOG" id="COG1249">
    <property type="taxonomic scope" value="Bacteria"/>
</dbReference>
<evidence type="ECO:0000259" key="11">
    <source>
        <dbReference type="Pfam" id="PF02852"/>
    </source>
</evidence>
<evidence type="ECO:0000256" key="10">
    <source>
        <dbReference type="RuleBase" id="RU003691"/>
    </source>
</evidence>
<evidence type="ECO:0000256" key="5">
    <source>
        <dbReference type="ARBA" id="ARBA00023157"/>
    </source>
</evidence>
<dbReference type="GO" id="GO:0034599">
    <property type="term" value="P:cellular response to oxidative stress"/>
    <property type="evidence" value="ECO:0007669"/>
    <property type="project" value="TreeGrafter"/>
</dbReference>
<dbReference type="EnsemblBacteria" id="AAP99614">
    <property type="protein sequence ID" value="AAP99614"/>
    <property type="gene ID" value="Pro_0569"/>
</dbReference>
<dbReference type="GO" id="GO:0005829">
    <property type="term" value="C:cytosol"/>
    <property type="evidence" value="ECO:0007669"/>
    <property type="project" value="TreeGrafter"/>
</dbReference>
<dbReference type="InterPro" id="IPR016156">
    <property type="entry name" value="FAD/NAD-linked_Rdtase_dimer_sf"/>
</dbReference>
<keyword evidence="8" id="KW-0520">NAD</keyword>
<dbReference type="HOGENOM" id="CLU_016755_2_0_3"/>
<evidence type="ECO:0000313" key="13">
    <source>
        <dbReference type="EMBL" id="AAP99614.1"/>
    </source>
</evidence>
<organism evidence="13 14">
    <name type="scientific">Prochlorococcus marinus (strain SARG / CCMP1375 / SS120)</name>
    <dbReference type="NCBI Taxonomy" id="167539"/>
    <lineage>
        <taxon>Bacteria</taxon>
        <taxon>Bacillati</taxon>
        <taxon>Cyanobacteriota</taxon>
        <taxon>Cyanophyceae</taxon>
        <taxon>Synechococcales</taxon>
        <taxon>Prochlorococcaceae</taxon>
        <taxon>Prochlorococcus</taxon>
    </lineage>
</organism>
<dbReference type="NCBIfam" id="NF004776">
    <property type="entry name" value="PRK06116.1"/>
    <property type="match status" value="1"/>
</dbReference>
<feature type="domain" description="FAD/NAD(P)-binding" evidence="12">
    <location>
        <begin position="5"/>
        <end position="322"/>
    </location>
</feature>
<name>Q7VD20_PROMA</name>
<dbReference type="Gene3D" id="3.30.390.30">
    <property type="match status" value="1"/>
</dbReference>
<feature type="disulfide bond" description="Redox-active" evidence="9">
    <location>
        <begin position="42"/>
        <end position="47"/>
    </location>
</feature>
<dbReference type="Pfam" id="PF02852">
    <property type="entry name" value="Pyr_redox_dim"/>
    <property type="match status" value="1"/>
</dbReference>
<comment type="cofactor">
    <cofactor evidence="8">
        <name>FAD</name>
        <dbReference type="ChEBI" id="CHEBI:57692"/>
    </cofactor>
    <text evidence="8">Binds 1 FAD per subunit.</text>
</comment>
<dbReference type="GO" id="GO:0006749">
    <property type="term" value="P:glutathione metabolic process"/>
    <property type="evidence" value="ECO:0007669"/>
    <property type="project" value="TreeGrafter"/>
</dbReference>
<evidence type="ECO:0000256" key="8">
    <source>
        <dbReference type="PIRSR" id="PIRSR000350-3"/>
    </source>
</evidence>
<keyword evidence="6 10" id="KW-0676">Redox-active center</keyword>
<dbReference type="PRINTS" id="PR00411">
    <property type="entry name" value="PNDRDTASEI"/>
</dbReference>
<evidence type="ECO:0000256" key="2">
    <source>
        <dbReference type="ARBA" id="ARBA00022630"/>
    </source>
</evidence>
<protein>
    <submittedName>
        <fullName evidence="13">Glutathione reductase</fullName>
    </submittedName>
</protein>
<dbReference type="AlphaFoldDB" id="Q7VD20"/>
<dbReference type="RefSeq" id="WP_011124722.1">
    <property type="nucleotide sequence ID" value="NC_005042.1"/>
</dbReference>
<feature type="domain" description="Pyridine nucleotide-disulphide oxidoreductase dimerisation" evidence="11">
    <location>
        <begin position="342"/>
        <end position="452"/>
    </location>
</feature>
<reference evidence="13 14" key="1">
    <citation type="journal article" date="2003" name="Proc. Natl. Acad. Sci. U.S.A.">
        <title>Genome sequence of the cyanobacterium Prochlorococcus marinus SS120, a nearly minimal oxyphototrophic genome.</title>
        <authorList>
            <person name="Dufresne A."/>
            <person name="Salanoubat M."/>
            <person name="Partensky F."/>
            <person name="Artiguenave F."/>
            <person name="Axmann I.M."/>
            <person name="Barbe V."/>
            <person name="Duprat S."/>
            <person name="Galperin M.Y."/>
            <person name="Koonin E.V."/>
            <person name="Le Gall F."/>
            <person name="Makarova K.S."/>
            <person name="Ostrowski M."/>
            <person name="Oztas S."/>
            <person name="Robert C."/>
            <person name="Rogozin I.B."/>
            <person name="Scanlan D.J."/>
            <person name="Tandeau de Marsac N."/>
            <person name="Weissenbach J."/>
            <person name="Wincker P."/>
            <person name="Wolf Y.I."/>
            <person name="Hess W.R."/>
        </authorList>
    </citation>
    <scope>NUCLEOTIDE SEQUENCE [LARGE SCALE GENOMIC DNA]</scope>
    <source>
        <strain evidence="14">SARG / CCMP1375 / SS120</strain>
    </source>
</reference>
<dbReference type="GO" id="GO:0045454">
    <property type="term" value="P:cell redox homeostasis"/>
    <property type="evidence" value="ECO:0007669"/>
    <property type="project" value="InterPro"/>
</dbReference>
<feature type="binding site" evidence="8">
    <location>
        <position position="114"/>
    </location>
    <ligand>
        <name>FAD</name>
        <dbReference type="ChEBI" id="CHEBI:57692"/>
    </ligand>
</feature>
<dbReference type="PRINTS" id="PR00368">
    <property type="entry name" value="FADPNR"/>
</dbReference>
<proteinExistence type="inferred from homology"/>
<evidence type="ECO:0000256" key="9">
    <source>
        <dbReference type="PIRSR" id="PIRSR000350-4"/>
    </source>
</evidence>
<feature type="binding site" evidence="8">
    <location>
        <position position="51"/>
    </location>
    <ligand>
        <name>FAD</name>
        <dbReference type="ChEBI" id="CHEBI:57692"/>
    </ligand>
</feature>
<dbReference type="PANTHER" id="PTHR42737:SF2">
    <property type="entry name" value="GLUTATHIONE REDUCTASE"/>
    <property type="match status" value="1"/>
</dbReference>
<dbReference type="PROSITE" id="PS00076">
    <property type="entry name" value="PYRIDINE_REDOX_1"/>
    <property type="match status" value="1"/>
</dbReference>
<dbReference type="PATRIC" id="fig|167539.5.peg.584"/>
<dbReference type="InterPro" id="IPR046952">
    <property type="entry name" value="GSHR/TRXR-like"/>
</dbReference>
<keyword evidence="2 10" id="KW-0285">Flavoprotein</keyword>
<dbReference type="Pfam" id="PF07992">
    <property type="entry name" value="Pyr_redox_2"/>
    <property type="match status" value="1"/>
</dbReference>
<dbReference type="InterPro" id="IPR001100">
    <property type="entry name" value="Pyr_nuc-diS_OxRdtase"/>
</dbReference>
<dbReference type="EMBL" id="AE017126">
    <property type="protein sequence ID" value="AAP99614.1"/>
    <property type="molecule type" value="Genomic_DNA"/>
</dbReference>
<evidence type="ECO:0000256" key="1">
    <source>
        <dbReference type="ARBA" id="ARBA00007532"/>
    </source>
</evidence>
<keyword evidence="4 10" id="KW-0560">Oxidoreductase</keyword>
<evidence type="ECO:0000256" key="3">
    <source>
        <dbReference type="ARBA" id="ARBA00022827"/>
    </source>
</evidence>
<keyword evidence="8" id="KW-0547">Nucleotide-binding</keyword>